<gene>
    <name evidence="1" type="ORF">ILEXP_LOCUS31810</name>
</gene>
<dbReference type="Proteomes" id="UP001642360">
    <property type="component" value="Unassembled WGS sequence"/>
</dbReference>
<name>A0ABC8T0W0_9AQUA</name>
<organism evidence="1 2">
    <name type="scientific">Ilex paraguariensis</name>
    <name type="common">yerba mate</name>
    <dbReference type="NCBI Taxonomy" id="185542"/>
    <lineage>
        <taxon>Eukaryota</taxon>
        <taxon>Viridiplantae</taxon>
        <taxon>Streptophyta</taxon>
        <taxon>Embryophyta</taxon>
        <taxon>Tracheophyta</taxon>
        <taxon>Spermatophyta</taxon>
        <taxon>Magnoliopsida</taxon>
        <taxon>eudicotyledons</taxon>
        <taxon>Gunneridae</taxon>
        <taxon>Pentapetalae</taxon>
        <taxon>asterids</taxon>
        <taxon>campanulids</taxon>
        <taxon>Aquifoliales</taxon>
        <taxon>Aquifoliaceae</taxon>
        <taxon>Ilex</taxon>
    </lineage>
</organism>
<sequence length="72" mass="8053">MLAVRIDAEGLINAELGCDKRCTQTTPINYTLPLHKFGALVKKNSILYFSGARIYSILANCFVYPKGFQEIL</sequence>
<protein>
    <submittedName>
        <fullName evidence="1">Uncharacterized protein</fullName>
    </submittedName>
</protein>
<comment type="caution">
    <text evidence="1">The sequence shown here is derived from an EMBL/GenBank/DDBJ whole genome shotgun (WGS) entry which is preliminary data.</text>
</comment>
<reference evidence="1 2" key="1">
    <citation type="submission" date="2024-02" db="EMBL/GenBank/DDBJ databases">
        <authorList>
            <person name="Vignale AGUSTIN F."/>
            <person name="Sosa J E."/>
            <person name="Modenutti C."/>
        </authorList>
    </citation>
    <scope>NUCLEOTIDE SEQUENCE [LARGE SCALE GENOMIC DNA]</scope>
</reference>
<evidence type="ECO:0000313" key="1">
    <source>
        <dbReference type="EMBL" id="CAK9162848.1"/>
    </source>
</evidence>
<keyword evidence="2" id="KW-1185">Reference proteome</keyword>
<evidence type="ECO:0000313" key="2">
    <source>
        <dbReference type="Proteomes" id="UP001642360"/>
    </source>
</evidence>
<proteinExistence type="predicted"/>
<dbReference type="EMBL" id="CAUOFW020003947">
    <property type="protein sequence ID" value="CAK9162848.1"/>
    <property type="molecule type" value="Genomic_DNA"/>
</dbReference>
<accession>A0ABC8T0W0</accession>
<dbReference type="AlphaFoldDB" id="A0ABC8T0W0"/>